<keyword evidence="1" id="KW-0472">Membrane</keyword>
<gene>
    <name evidence="2" type="ORF">SFRICE_024243</name>
</gene>
<name>A0A2H1WG93_SPOFR</name>
<evidence type="ECO:0000313" key="2">
    <source>
        <dbReference type="EMBL" id="SOQ51966.1"/>
    </source>
</evidence>
<dbReference type="EMBL" id="ODYU01008397">
    <property type="protein sequence ID" value="SOQ51966.1"/>
    <property type="molecule type" value="Genomic_DNA"/>
</dbReference>
<proteinExistence type="predicted"/>
<feature type="transmembrane region" description="Helical" evidence="1">
    <location>
        <begin position="21"/>
        <end position="39"/>
    </location>
</feature>
<evidence type="ECO:0000256" key="1">
    <source>
        <dbReference type="SAM" id="Phobius"/>
    </source>
</evidence>
<keyword evidence="1" id="KW-0812">Transmembrane</keyword>
<keyword evidence="1" id="KW-1133">Transmembrane helix</keyword>
<sequence>MYRHAFYPRRGRQRCTMWHVMPLYKVHSLFTICVISPMLKGFTLFDTVFNVTEFFFNGEQSSYAFSRLGLGD</sequence>
<protein>
    <submittedName>
        <fullName evidence="2">SFRICE_024243</fullName>
    </submittedName>
</protein>
<reference evidence="2" key="1">
    <citation type="submission" date="2016-07" db="EMBL/GenBank/DDBJ databases">
        <authorList>
            <person name="Bretaudeau A."/>
        </authorList>
    </citation>
    <scope>NUCLEOTIDE SEQUENCE</scope>
    <source>
        <strain evidence="2">Rice</strain>
        <tissue evidence="2">Whole body</tissue>
    </source>
</reference>
<organism evidence="2">
    <name type="scientific">Spodoptera frugiperda</name>
    <name type="common">Fall armyworm</name>
    <dbReference type="NCBI Taxonomy" id="7108"/>
    <lineage>
        <taxon>Eukaryota</taxon>
        <taxon>Metazoa</taxon>
        <taxon>Ecdysozoa</taxon>
        <taxon>Arthropoda</taxon>
        <taxon>Hexapoda</taxon>
        <taxon>Insecta</taxon>
        <taxon>Pterygota</taxon>
        <taxon>Neoptera</taxon>
        <taxon>Endopterygota</taxon>
        <taxon>Lepidoptera</taxon>
        <taxon>Glossata</taxon>
        <taxon>Ditrysia</taxon>
        <taxon>Noctuoidea</taxon>
        <taxon>Noctuidae</taxon>
        <taxon>Amphipyrinae</taxon>
        <taxon>Spodoptera</taxon>
    </lineage>
</organism>
<dbReference type="AlphaFoldDB" id="A0A2H1WG93"/>
<accession>A0A2H1WG93</accession>